<dbReference type="GO" id="GO:0030246">
    <property type="term" value="F:carbohydrate binding"/>
    <property type="evidence" value="ECO:0007669"/>
    <property type="project" value="InterPro"/>
</dbReference>
<dbReference type="RefSeq" id="WP_146948071.1">
    <property type="nucleotide sequence ID" value="NZ_BJYV01000015.1"/>
</dbReference>
<gene>
    <name evidence="11" type="ORF">CQA01_29460</name>
</gene>
<keyword evidence="7" id="KW-0472">Membrane</keyword>
<reference evidence="11 12" key="1">
    <citation type="submission" date="2019-07" db="EMBL/GenBank/DDBJ databases">
        <title>Whole genome shotgun sequence of Cyclobacterium qasimii NBRC 106168.</title>
        <authorList>
            <person name="Hosoyama A."/>
            <person name="Uohara A."/>
            <person name="Ohji S."/>
            <person name="Ichikawa N."/>
        </authorList>
    </citation>
    <scope>NUCLEOTIDE SEQUENCE [LARGE SCALE GENOMIC DNA]</scope>
    <source>
        <strain evidence="11 12">NBRC 106168</strain>
    </source>
</reference>
<dbReference type="PANTHER" id="PTHR13460">
    <property type="match status" value="1"/>
</dbReference>
<evidence type="ECO:0000256" key="2">
    <source>
        <dbReference type="ARBA" id="ARBA00009141"/>
    </source>
</evidence>
<dbReference type="InterPro" id="IPR039155">
    <property type="entry name" value="MLEC"/>
</dbReference>
<dbReference type="EMBL" id="BJYV01000015">
    <property type="protein sequence ID" value="GEO22412.1"/>
    <property type="molecule type" value="Genomic_DNA"/>
</dbReference>
<accession>A0A512CDX5</accession>
<dbReference type="AlphaFoldDB" id="A0A512CDX5"/>
<dbReference type="InterPro" id="IPR021720">
    <property type="entry name" value="Malectin_dom"/>
</dbReference>
<sequence>MKRYISDFQLAVVFWLIVVIPAYSQEWGSLDTTFFNFDRSGGSGFNNTIQDILLLSNDKTIVAGRFTSFNGQATPGLARLYKDGTKDFSFKVEEGFENGSNQANVFSLLPLPNDKFLAIGEFSHYNGYFSPKIVRINSDGTIDPTFNIGSGFNESVLATALQPDGKVLVGGWFNSYDSEPAAYMIRLNADGSKDTSFIAADSINREVKSIALQADGKILVNTGNKVFRLETDGSYDPSFILPSPFGEKFIDEDYGPQENGFTVNSIKVLGNGKIIFAGSFSTSLKHAVNLIRLNPDGSMDSSFTTYDYEKGYEGQITKIVLTPEGKIFSIFGSEFYNQSVRLFNADGTIDFSFDTYRILPGNAIALQADGKLIAGEYRGEIIRYNLDGSVDLSYNPKPEFDDEVKAFGVQKDGKVVVGGAFNRYNGQLGYNIVRINTNGTFDHSFNAGSGLDNQDDFITEIHEQQDGDILVNGNIKSFNGTQVNQLFRLRSDGKLDQDFNSNLEFESNFYIVDVALQEDGKILVAGQFRSFGKNVNEIIRLNQDGTRDNSFDLGIDSDTRILTIYALKDGKILVGAGSDGNPAGSLVRLNADGSKDLSFNIGSDLNINWTSIAVQSDGKILAGGGASASVLDPRLVRFNPDGTIDSSFNAEIESQSVHSIMALTDGGILIKTDDSDNEKTLLRLNADGSIDPRFHTVISAGDLQAIAVLPDGNILVGGEFVYYNGTKTNYIARLINSIATFDELKEVVRINAGGEAIDLDGEQWQADQYYTGGRVYFKINPIENTENDALYQTERNGDFSYEIPVTDQGLYTVVLHFAEIHWQKPGARLFQVAIEGGEPGSVIDLFKDHGGANTANELKMEDIKVLDGHLSIEFITTKDNAKISGIAVYKHDVSTEPEKLRINSGGEALDFGNEQWL</sequence>
<protein>
    <recommendedName>
        <fullName evidence="10">Malectin domain-containing protein</fullName>
    </recommendedName>
</protein>
<dbReference type="NCBIfam" id="TIGR02608">
    <property type="entry name" value="delta_60_rpt"/>
    <property type="match status" value="12"/>
</dbReference>
<comment type="caution">
    <text evidence="11">The sequence shown here is derived from an EMBL/GenBank/DDBJ whole genome shotgun (WGS) entry which is preliminary data.</text>
</comment>
<organism evidence="11 12">
    <name type="scientific">Cyclobacterium qasimii</name>
    <dbReference type="NCBI Taxonomy" id="1350429"/>
    <lineage>
        <taxon>Bacteria</taxon>
        <taxon>Pseudomonadati</taxon>
        <taxon>Bacteroidota</taxon>
        <taxon>Cytophagia</taxon>
        <taxon>Cytophagales</taxon>
        <taxon>Cyclobacteriaceae</taxon>
        <taxon>Cyclobacterium</taxon>
    </lineage>
</organism>
<evidence type="ECO:0000313" key="12">
    <source>
        <dbReference type="Proteomes" id="UP000321301"/>
    </source>
</evidence>
<keyword evidence="12" id="KW-1185">Reference proteome</keyword>
<evidence type="ECO:0000313" key="11">
    <source>
        <dbReference type="EMBL" id="GEO22412.1"/>
    </source>
</evidence>
<dbReference type="PANTHER" id="PTHR13460:SF0">
    <property type="entry name" value="MALECTIN"/>
    <property type="match status" value="1"/>
</dbReference>
<dbReference type="Proteomes" id="UP000321301">
    <property type="component" value="Unassembled WGS sequence"/>
</dbReference>
<keyword evidence="9" id="KW-0119">Carbohydrate metabolism</keyword>
<keyword evidence="4" id="KW-0732">Signal</keyword>
<name>A0A512CDX5_9BACT</name>
<comment type="subcellular location">
    <subcellularLocation>
        <location evidence="1">Endoplasmic reticulum membrane</location>
        <topology evidence="1">Single-pass type I membrane protein</topology>
    </subcellularLocation>
</comment>
<evidence type="ECO:0000259" key="10">
    <source>
        <dbReference type="Pfam" id="PF11721"/>
    </source>
</evidence>
<proteinExistence type="inferred from homology"/>
<keyword evidence="3" id="KW-0812">Transmembrane</keyword>
<keyword evidence="6" id="KW-1133">Transmembrane helix</keyword>
<comment type="similarity">
    <text evidence="2">Belongs to the malectin family.</text>
</comment>
<evidence type="ECO:0000256" key="6">
    <source>
        <dbReference type="ARBA" id="ARBA00022989"/>
    </source>
</evidence>
<dbReference type="InterPro" id="IPR013431">
    <property type="entry name" value="Delta_60_rpt"/>
</dbReference>
<dbReference type="SUPFAM" id="SSF63829">
    <property type="entry name" value="Calcium-dependent phosphotriesterase"/>
    <property type="match status" value="2"/>
</dbReference>
<keyword evidence="8" id="KW-0325">Glycoprotein</keyword>
<feature type="domain" description="Malectin" evidence="10">
    <location>
        <begin position="747"/>
        <end position="886"/>
    </location>
</feature>
<dbReference type="Pfam" id="PF11721">
    <property type="entry name" value="Malectin"/>
    <property type="match status" value="1"/>
</dbReference>
<keyword evidence="5" id="KW-0256">Endoplasmic reticulum</keyword>
<dbReference type="Gene3D" id="2.80.10.50">
    <property type="match status" value="5"/>
</dbReference>
<evidence type="ECO:0000256" key="5">
    <source>
        <dbReference type="ARBA" id="ARBA00022824"/>
    </source>
</evidence>
<evidence type="ECO:0000256" key="3">
    <source>
        <dbReference type="ARBA" id="ARBA00022692"/>
    </source>
</evidence>
<evidence type="ECO:0000256" key="9">
    <source>
        <dbReference type="ARBA" id="ARBA00023277"/>
    </source>
</evidence>
<dbReference type="Gene3D" id="2.60.120.430">
    <property type="entry name" value="Galactose-binding lectin"/>
    <property type="match status" value="1"/>
</dbReference>
<evidence type="ECO:0000256" key="7">
    <source>
        <dbReference type="ARBA" id="ARBA00023136"/>
    </source>
</evidence>
<dbReference type="Pfam" id="PF17164">
    <property type="entry name" value="DUF5122"/>
    <property type="match status" value="13"/>
</dbReference>
<evidence type="ECO:0000256" key="8">
    <source>
        <dbReference type="ARBA" id="ARBA00023180"/>
    </source>
</evidence>
<dbReference type="GO" id="GO:0016020">
    <property type="term" value="C:membrane"/>
    <property type="evidence" value="ECO:0007669"/>
    <property type="project" value="TreeGrafter"/>
</dbReference>
<evidence type="ECO:0000256" key="4">
    <source>
        <dbReference type="ARBA" id="ARBA00022729"/>
    </source>
</evidence>
<evidence type="ECO:0000256" key="1">
    <source>
        <dbReference type="ARBA" id="ARBA00004115"/>
    </source>
</evidence>